<dbReference type="RefSeq" id="XP_018640897.1">
    <property type="nucleotide sequence ID" value="XM_018787032.1"/>
</dbReference>
<name>A0A151LH06_9APIC</name>
<dbReference type="KEGG" id="pgab:PGSY75_1247700"/>
<dbReference type="EMBL" id="LVLB01000013">
    <property type="protein sequence ID" value="KYN98258.1"/>
    <property type="molecule type" value="Genomic_DNA"/>
</dbReference>
<gene>
    <name evidence="1" type="ORF">PGSY75_1247700</name>
</gene>
<evidence type="ECO:0000313" key="2">
    <source>
        <dbReference type="Proteomes" id="UP000076004"/>
    </source>
</evidence>
<dbReference type="VEuPathDB" id="PlasmoDB:PGSY75_1247700"/>
<dbReference type="VEuPathDB" id="PlasmoDB:PGABG01_1246100"/>
<proteinExistence type="predicted"/>
<dbReference type="AlphaFoldDB" id="A0A151LH06"/>
<evidence type="ECO:0000313" key="1">
    <source>
        <dbReference type="EMBL" id="KYN98258.1"/>
    </source>
</evidence>
<sequence>MHYATLQKFYYPKNLINEYRPQTVLKVVEDNKKFIYKKENVKEKNKKNEIHNETKIKKKYIYKNQNNPHYNKDVEENKYNADKEYKNKSDLHIYNEKDNFEYINKKKEKCNCEIICLKKNEQNYYNHFFNSKKYIPTLKANKNELKYFFHIIKNMMKKNIHNNDNIYILLMNFLCKNFPSYIGLFAHLWFECKILLAEKLIIVEFFRQLKINSEIIYHFFNSGYDSFETLLSITPHDLIKIQNFNNVIWLPGHSFRLKMIFSNIKDYFKIFIQQNDDYIQKIKNYIIQKRNKKTKHIKNSKYIQNYNKNNKKDINHLNLPPIHKYLSMQQLHDINIMHTKKMDLLSSNLKHLKFKPQNIFEQNESLITNYHCFAEPLLKTINSFFSTTC</sequence>
<reference evidence="1 2" key="1">
    <citation type="journal article" date="2016" name="Nat. Commun.">
        <title>Genomes of cryptic chimpanzee Plasmodium species reveal key evolutionary events leading to human malaria.</title>
        <authorList>
            <person name="Sundararaman S.A."/>
            <person name="Plenderleith L.J."/>
            <person name="Liu W."/>
            <person name="Loy D.E."/>
            <person name="Learn G.H."/>
            <person name="Li Y."/>
            <person name="Shaw K.S."/>
            <person name="Ayouba A."/>
            <person name="Peeters M."/>
            <person name="Speede S."/>
            <person name="Shaw G.M."/>
            <person name="Bushman F.D."/>
            <person name="Brisson D."/>
            <person name="Rayner J.C."/>
            <person name="Sharp P.M."/>
            <person name="Hahn B.H."/>
        </authorList>
    </citation>
    <scope>NUCLEOTIDE SEQUENCE [LARGE SCALE GENOMIC DNA]</scope>
    <source>
        <strain evidence="1 2">SY75</strain>
    </source>
</reference>
<organism evidence="1 2">
    <name type="scientific">Plasmodium gaboni</name>
    <dbReference type="NCBI Taxonomy" id="647221"/>
    <lineage>
        <taxon>Eukaryota</taxon>
        <taxon>Sar</taxon>
        <taxon>Alveolata</taxon>
        <taxon>Apicomplexa</taxon>
        <taxon>Aconoidasida</taxon>
        <taxon>Haemosporida</taxon>
        <taxon>Plasmodiidae</taxon>
        <taxon>Plasmodium</taxon>
        <taxon>Plasmodium (Laverania)</taxon>
    </lineage>
</organism>
<accession>A0A151LH06</accession>
<protein>
    <submittedName>
        <fullName evidence="1">Uncharacterized protein</fullName>
    </submittedName>
</protein>
<comment type="caution">
    <text evidence="1">The sequence shown here is derived from an EMBL/GenBank/DDBJ whole genome shotgun (WGS) entry which is preliminary data.</text>
</comment>
<dbReference type="GeneID" id="29777625"/>
<dbReference type="Proteomes" id="UP000076004">
    <property type="component" value="Chromosome 12"/>
</dbReference>